<keyword evidence="4" id="KW-0378">Hydrolase</keyword>
<reference evidence="10" key="1">
    <citation type="submission" date="2025-08" db="UniProtKB">
        <authorList>
            <consortium name="RefSeq"/>
        </authorList>
    </citation>
    <scope>IDENTIFICATION</scope>
</reference>
<dbReference type="PANTHER" id="PTHR11080:SF2">
    <property type="entry name" value="LD05707P"/>
    <property type="match status" value="1"/>
</dbReference>
<evidence type="ECO:0000256" key="2">
    <source>
        <dbReference type="ARBA" id="ARBA00022642"/>
    </source>
</evidence>
<dbReference type="SUPFAM" id="SSF52499">
    <property type="entry name" value="Isochorismatase-like hydrolases"/>
    <property type="match status" value="1"/>
</dbReference>
<evidence type="ECO:0000256" key="1">
    <source>
        <dbReference type="ARBA" id="ARBA00006336"/>
    </source>
</evidence>
<accession>A0ABM4D8Q7</accession>
<dbReference type="GeneID" id="100211567"/>
<name>A0ABM4D8Q7_HYDVU</name>
<evidence type="ECO:0000256" key="6">
    <source>
        <dbReference type="ARBA" id="ARBA00039017"/>
    </source>
</evidence>
<evidence type="ECO:0000256" key="5">
    <source>
        <dbReference type="ARBA" id="ARBA00037900"/>
    </source>
</evidence>
<dbReference type="RefSeq" id="XP_065670713.1">
    <property type="nucleotide sequence ID" value="XM_065814641.1"/>
</dbReference>
<keyword evidence="2" id="KW-0662">Pyridine nucleotide biosynthesis</keyword>
<evidence type="ECO:0000256" key="7">
    <source>
        <dbReference type="ARBA" id="ARBA00043224"/>
    </source>
</evidence>
<dbReference type="InterPro" id="IPR000868">
    <property type="entry name" value="Isochorismatase-like_dom"/>
</dbReference>
<evidence type="ECO:0000259" key="8">
    <source>
        <dbReference type="Pfam" id="PF00857"/>
    </source>
</evidence>
<keyword evidence="9" id="KW-1185">Reference proteome</keyword>
<proteinExistence type="inferred from homology"/>
<organism evidence="9 10">
    <name type="scientific">Hydra vulgaris</name>
    <name type="common">Hydra</name>
    <name type="synonym">Hydra attenuata</name>
    <dbReference type="NCBI Taxonomy" id="6087"/>
    <lineage>
        <taxon>Eukaryota</taxon>
        <taxon>Metazoa</taxon>
        <taxon>Cnidaria</taxon>
        <taxon>Hydrozoa</taxon>
        <taxon>Hydroidolina</taxon>
        <taxon>Anthoathecata</taxon>
        <taxon>Aplanulata</taxon>
        <taxon>Hydridae</taxon>
        <taxon>Hydra</taxon>
    </lineage>
</organism>
<comment type="pathway">
    <text evidence="5">Cofactor biosynthesis; nicotinate biosynthesis; nicotinate from nicotinamide: step 1/1.</text>
</comment>
<feature type="domain" description="Isochorismatase-like" evidence="8">
    <location>
        <begin position="107"/>
        <end position="325"/>
    </location>
</feature>
<dbReference type="Proteomes" id="UP001652625">
    <property type="component" value="Chromosome 12"/>
</dbReference>
<protein>
    <recommendedName>
        <fullName evidence="6">nicotinamidase</fullName>
        <ecNumber evidence="6">3.5.1.19</ecNumber>
    </recommendedName>
    <alternativeName>
        <fullName evidence="7">Nicotinamide deamidase</fullName>
    </alternativeName>
</protein>
<dbReference type="Pfam" id="PF00857">
    <property type="entry name" value="Isochorismatase"/>
    <property type="match status" value="1"/>
</dbReference>
<gene>
    <name evidence="10" type="primary">LOC100211567</name>
</gene>
<evidence type="ECO:0000313" key="9">
    <source>
        <dbReference type="Proteomes" id="UP001652625"/>
    </source>
</evidence>
<dbReference type="Gene3D" id="3.40.50.850">
    <property type="entry name" value="Isochorismatase-like"/>
    <property type="match status" value="1"/>
</dbReference>
<evidence type="ECO:0000256" key="3">
    <source>
        <dbReference type="ARBA" id="ARBA00022723"/>
    </source>
</evidence>
<dbReference type="InterPro" id="IPR052347">
    <property type="entry name" value="Isochorismatase_Nicotinamidase"/>
</dbReference>
<dbReference type="EC" id="3.5.1.19" evidence="6"/>
<dbReference type="CDD" id="cd01011">
    <property type="entry name" value="nicotinamidase"/>
    <property type="match status" value="1"/>
</dbReference>
<comment type="similarity">
    <text evidence="1">Belongs to the isochorismatase family.</text>
</comment>
<evidence type="ECO:0000313" key="10">
    <source>
        <dbReference type="RefSeq" id="XP_065670713.1"/>
    </source>
</evidence>
<dbReference type="InterPro" id="IPR036380">
    <property type="entry name" value="Isochorismatase-like_sf"/>
</dbReference>
<keyword evidence="3" id="KW-0479">Metal-binding</keyword>
<evidence type="ECO:0000256" key="4">
    <source>
        <dbReference type="ARBA" id="ARBA00022801"/>
    </source>
</evidence>
<sequence>MKKLNVLTSYFNTLRENQNYKSLSEDEIFAELTKMELYRYEKVLDLPENFVSDVIFNLTNTKLLDNEKEKEIIDYFNKSLVNGIANLRLISKCLRYLLRKETDCLNALIVIDVQNDFISGNLSLKNSPAGQDGEEVVYIINSILDLKLFCSVYYTLDWHKEDHCSFVNNVKKYPLHKSFRSVENPEVFTKVIYDGEIPREQILWPSHCVQNSSGAELHPNLKIIDGAKFIYKGQHSHYDSYSAFWDNSKFSQTELFFHLLDNSIQRIFICGLALDFCVGFTSLDSAEHGFDTFVILDATRGVSENTIEEMKNRMNNAGVKLVTMETLLSFL</sequence>
<dbReference type="PANTHER" id="PTHR11080">
    <property type="entry name" value="PYRAZINAMIDASE/NICOTINAMIDASE"/>
    <property type="match status" value="1"/>
</dbReference>